<evidence type="ECO:0000313" key="3">
    <source>
        <dbReference type="Proteomes" id="UP000054567"/>
    </source>
</evidence>
<dbReference type="Proteomes" id="UP000054567">
    <property type="component" value="Unassembled WGS sequence"/>
</dbReference>
<dbReference type="AlphaFoldDB" id="A0A0J6FGC0"/>
<sequence length="188" mass="21299">MSTTIRTNNASFHPSAPGSRTKLFHCQTDGRRQKTGGSAGNAELMRNPPGDWNGGFCGKITRLAVSGGQLVETSENLDDSLMVNYVQHKMWKRTFFPHFRALGREKTWAYDLAVGLWHCWRRRLPVPKRVSWITGVETRSLNEPPGLRAARQLVVWSRPYRFGAVYPSWRRVISIGITKARAGFGEQL</sequence>
<proteinExistence type="predicted"/>
<dbReference type="EMBL" id="DS268111">
    <property type="protein sequence ID" value="KMM69333.1"/>
    <property type="molecule type" value="Genomic_DNA"/>
</dbReference>
<reference evidence="3" key="2">
    <citation type="journal article" date="2009" name="Genome Res.">
        <title>Comparative genomic analyses of the human fungal pathogens Coccidioides and their relatives.</title>
        <authorList>
            <person name="Sharpton T.J."/>
            <person name="Stajich J.E."/>
            <person name="Rounsley S.D."/>
            <person name="Gardner M.J."/>
            <person name="Wortman J.R."/>
            <person name="Jordar V.S."/>
            <person name="Maiti R."/>
            <person name="Kodira C.D."/>
            <person name="Neafsey D.E."/>
            <person name="Zeng Q."/>
            <person name="Hung C.-Y."/>
            <person name="McMahan C."/>
            <person name="Muszewska A."/>
            <person name="Grynberg M."/>
            <person name="Mandel M.A."/>
            <person name="Kellner E.M."/>
            <person name="Barker B.M."/>
            <person name="Galgiani J.N."/>
            <person name="Orbach M.J."/>
            <person name="Kirkland T.N."/>
            <person name="Cole G.T."/>
            <person name="Henn M.R."/>
            <person name="Birren B.W."/>
            <person name="Taylor J.W."/>
        </authorList>
    </citation>
    <scope>NUCLEOTIDE SEQUENCE [LARGE SCALE GENOMIC DNA]</scope>
    <source>
        <strain evidence="3">RMSCC 3488</strain>
    </source>
</reference>
<feature type="compositionally biased region" description="Polar residues" evidence="1">
    <location>
        <begin position="1"/>
        <end position="12"/>
    </location>
</feature>
<dbReference type="VEuPathDB" id="FungiDB:CPAG_05650"/>
<reference evidence="3" key="3">
    <citation type="journal article" date="2010" name="Genome Res.">
        <title>Population genomic sequencing of Coccidioides fungi reveals recent hybridization and transposon control.</title>
        <authorList>
            <person name="Neafsey D.E."/>
            <person name="Barker B.M."/>
            <person name="Sharpton T.J."/>
            <person name="Stajich J.E."/>
            <person name="Park D.J."/>
            <person name="Whiston E."/>
            <person name="Hung C.-Y."/>
            <person name="McMahan C."/>
            <person name="White J."/>
            <person name="Sykes S."/>
            <person name="Heiman D."/>
            <person name="Young S."/>
            <person name="Zeng Q."/>
            <person name="Abouelleil A."/>
            <person name="Aftuck L."/>
            <person name="Bessette D."/>
            <person name="Brown A."/>
            <person name="FitzGerald M."/>
            <person name="Lui A."/>
            <person name="Macdonald J.P."/>
            <person name="Priest M."/>
            <person name="Orbach M.J."/>
            <person name="Galgiani J.N."/>
            <person name="Kirkland T.N."/>
            <person name="Cole G.T."/>
            <person name="Birren B.W."/>
            <person name="Henn M.R."/>
            <person name="Taylor J.W."/>
            <person name="Rounsley S.D."/>
        </authorList>
    </citation>
    <scope>NUCLEOTIDE SEQUENCE [LARGE SCALE GENOMIC DNA]</scope>
    <source>
        <strain evidence="3">RMSCC 3488</strain>
    </source>
</reference>
<accession>A0A0J6FGC0</accession>
<protein>
    <submittedName>
        <fullName evidence="2">Uncharacterized protein</fullName>
    </submittedName>
</protein>
<evidence type="ECO:0000313" key="2">
    <source>
        <dbReference type="EMBL" id="KMM69333.1"/>
    </source>
</evidence>
<reference evidence="2 3" key="1">
    <citation type="submission" date="2007-06" db="EMBL/GenBank/DDBJ databases">
        <title>The Genome Sequence of Coccidioides posadasii RMSCC_3488.</title>
        <authorList>
            <consortium name="Coccidioides Genome Resources Consortium"/>
            <consortium name="The Broad Institute Genome Sequencing Platform"/>
            <person name="Henn M.R."/>
            <person name="Sykes S."/>
            <person name="Young S."/>
            <person name="Jaffe D."/>
            <person name="Berlin A."/>
            <person name="Alvarez P."/>
            <person name="Butler J."/>
            <person name="Gnerre S."/>
            <person name="Grabherr M."/>
            <person name="Mauceli E."/>
            <person name="Brockman W."/>
            <person name="Kodira C."/>
            <person name="Alvarado L."/>
            <person name="Zeng Q."/>
            <person name="Crawford M."/>
            <person name="Antoine C."/>
            <person name="Devon K."/>
            <person name="Galgiani J."/>
            <person name="Orsborn K."/>
            <person name="Lewis M.L."/>
            <person name="Nusbaum C."/>
            <person name="Galagan J."/>
            <person name="Birren B."/>
        </authorList>
    </citation>
    <scope>NUCLEOTIDE SEQUENCE [LARGE SCALE GENOMIC DNA]</scope>
    <source>
        <strain evidence="2 3">RMSCC 3488</strain>
    </source>
</reference>
<organism evidence="2 3">
    <name type="scientific">Coccidioides posadasii RMSCC 3488</name>
    <dbReference type="NCBI Taxonomy" id="454284"/>
    <lineage>
        <taxon>Eukaryota</taxon>
        <taxon>Fungi</taxon>
        <taxon>Dikarya</taxon>
        <taxon>Ascomycota</taxon>
        <taxon>Pezizomycotina</taxon>
        <taxon>Eurotiomycetes</taxon>
        <taxon>Eurotiomycetidae</taxon>
        <taxon>Onygenales</taxon>
        <taxon>Onygenaceae</taxon>
        <taxon>Coccidioides</taxon>
    </lineage>
</organism>
<evidence type="ECO:0000256" key="1">
    <source>
        <dbReference type="SAM" id="MobiDB-lite"/>
    </source>
</evidence>
<gene>
    <name evidence="2" type="ORF">CPAG_05650</name>
</gene>
<name>A0A0J6FGC0_COCPO</name>
<feature type="region of interest" description="Disordered" evidence="1">
    <location>
        <begin position="1"/>
        <end position="23"/>
    </location>
</feature>